<protein>
    <submittedName>
        <fullName evidence="1">Uncharacterized protein</fullName>
    </submittedName>
</protein>
<dbReference type="AlphaFoldDB" id="A0A1D1W8Y9"/>
<organism evidence="1 2">
    <name type="scientific">Ramazzottius varieornatus</name>
    <name type="common">Water bear</name>
    <name type="synonym">Tardigrade</name>
    <dbReference type="NCBI Taxonomy" id="947166"/>
    <lineage>
        <taxon>Eukaryota</taxon>
        <taxon>Metazoa</taxon>
        <taxon>Ecdysozoa</taxon>
        <taxon>Tardigrada</taxon>
        <taxon>Eutardigrada</taxon>
        <taxon>Parachela</taxon>
        <taxon>Hypsibioidea</taxon>
        <taxon>Ramazzottiidae</taxon>
        <taxon>Ramazzottius</taxon>
    </lineage>
</organism>
<proteinExistence type="predicted"/>
<sequence length="165" mass="17548">MEVWGVMADTAAGEDPAGTTVVLGVMVATGSRTSDMTGTATSDTEDLVVDTSAGTSVDLGATVVMVALVAMEDMVDMVGTTEVTGEDGERNECWTQPEKSVSEEDFVSGVVALLGEAGSLPSVSCLPFSTLYSNRFWYANKTFSYSILWCLRTTFPSSEQLREIN</sequence>
<name>A0A1D1W8Y9_RAMVA</name>
<evidence type="ECO:0000313" key="1">
    <source>
        <dbReference type="EMBL" id="GAV09817.1"/>
    </source>
</evidence>
<comment type="caution">
    <text evidence="1">The sequence shown here is derived from an EMBL/GenBank/DDBJ whole genome shotgun (WGS) entry which is preliminary data.</text>
</comment>
<gene>
    <name evidence="1" type="primary">RvY_19296</name>
    <name evidence="1" type="synonym">RvY_19296.1</name>
    <name evidence="1" type="ORF">RvY_19296-1</name>
</gene>
<reference evidence="1 2" key="1">
    <citation type="journal article" date="2016" name="Nat. Commun.">
        <title>Extremotolerant tardigrade genome and improved radiotolerance of human cultured cells by tardigrade-unique protein.</title>
        <authorList>
            <person name="Hashimoto T."/>
            <person name="Horikawa D.D."/>
            <person name="Saito Y."/>
            <person name="Kuwahara H."/>
            <person name="Kozuka-Hata H."/>
            <person name="Shin-I T."/>
            <person name="Minakuchi Y."/>
            <person name="Ohishi K."/>
            <person name="Motoyama A."/>
            <person name="Aizu T."/>
            <person name="Enomoto A."/>
            <person name="Kondo K."/>
            <person name="Tanaka S."/>
            <person name="Hara Y."/>
            <person name="Koshikawa S."/>
            <person name="Sagara H."/>
            <person name="Miura T."/>
            <person name="Yokobori S."/>
            <person name="Miyagawa K."/>
            <person name="Suzuki Y."/>
            <person name="Kubo T."/>
            <person name="Oyama M."/>
            <person name="Kohara Y."/>
            <person name="Fujiyama A."/>
            <person name="Arakawa K."/>
            <person name="Katayama T."/>
            <person name="Toyoda A."/>
            <person name="Kunieda T."/>
        </authorList>
    </citation>
    <scope>NUCLEOTIDE SEQUENCE [LARGE SCALE GENOMIC DNA]</scope>
    <source>
        <strain evidence="1 2">YOKOZUNA-1</strain>
    </source>
</reference>
<evidence type="ECO:0000313" key="2">
    <source>
        <dbReference type="Proteomes" id="UP000186922"/>
    </source>
</evidence>
<dbReference type="EMBL" id="BDGG01000028">
    <property type="protein sequence ID" value="GAV09817.1"/>
    <property type="molecule type" value="Genomic_DNA"/>
</dbReference>
<keyword evidence="2" id="KW-1185">Reference proteome</keyword>
<dbReference type="Proteomes" id="UP000186922">
    <property type="component" value="Unassembled WGS sequence"/>
</dbReference>
<accession>A0A1D1W8Y9</accession>